<gene>
    <name evidence="2" type="ORF">CROST_047890</name>
</gene>
<dbReference type="InterPro" id="IPR012867">
    <property type="entry name" value="DUF1648"/>
</dbReference>
<keyword evidence="3" id="KW-1185">Reference proteome</keyword>
<evidence type="ECO:0000313" key="3">
    <source>
        <dbReference type="Proteomes" id="UP000190951"/>
    </source>
</evidence>
<reference evidence="2 3" key="1">
    <citation type="submission" date="2022-04" db="EMBL/GenBank/DDBJ databases">
        <title>Genome sequence of C. roseum typestrain.</title>
        <authorList>
            <person name="Poehlein A."/>
            <person name="Schoch T."/>
            <person name="Duerre P."/>
            <person name="Daniel R."/>
        </authorList>
    </citation>
    <scope>NUCLEOTIDE SEQUENCE [LARGE SCALE GENOMIC DNA]</scope>
    <source>
        <strain evidence="2 3">DSM 7320</strain>
        <plasmid evidence="2 3">p330</plasmid>
    </source>
</reference>
<protein>
    <recommendedName>
        <fullName evidence="1">DUF1648 domain-containing protein</fullName>
    </recommendedName>
</protein>
<geneLocation type="plasmid" evidence="2 3">
    <name>p330</name>
</geneLocation>
<dbReference type="AlphaFoldDB" id="A0A1S8LIJ2"/>
<organism evidence="2 3">
    <name type="scientific">Clostridium felsineum</name>
    <dbReference type="NCBI Taxonomy" id="36839"/>
    <lineage>
        <taxon>Bacteria</taxon>
        <taxon>Bacillati</taxon>
        <taxon>Bacillota</taxon>
        <taxon>Clostridia</taxon>
        <taxon>Eubacteriales</taxon>
        <taxon>Clostridiaceae</taxon>
        <taxon>Clostridium</taxon>
    </lineage>
</organism>
<dbReference type="Proteomes" id="UP000190951">
    <property type="component" value="Plasmid p330"/>
</dbReference>
<dbReference type="PANTHER" id="PTHR37810">
    <property type="entry name" value="IMMUNITY PROTEIN SDPI"/>
    <property type="match status" value="1"/>
</dbReference>
<dbReference type="EMBL" id="CP096984">
    <property type="protein sequence ID" value="URZ14011.1"/>
    <property type="molecule type" value="Genomic_DNA"/>
</dbReference>
<dbReference type="GO" id="GO:0009636">
    <property type="term" value="P:response to toxic substance"/>
    <property type="evidence" value="ECO:0007669"/>
    <property type="project" value="TreeGrafter"/>
</dbReference>
<dbReference type="PANTHER" id="PTHR37810:SF5">
    <property type="entry name" value="IMMUNITY PROTEIN SDPI"/>
    <property type="match status" value="1"/>
</dbReference>
<feature type="domain" description="DUF1648" evidence="1">
    <location>
        <begin position="14"/>
        <end position="55"/>
    </location>
</feature>
<dbReference type="Pfam" id="PF07853">
    <property type="entry name" value="DUF1648"/>
    <property type="match status" value="1"/>
</dbReference>
<evidence type="ECO:0000313" key="2">
    <source>
        <dbReference type="EMBL" id="URZ14011.1"/>
    </source>
</evidence>
<dbReference type="RefSeq" id="WP_077835144.1">
    <property type="nucleotide sequence ID" value="NZ_CP096984.1"/>
</dbReference>
<evidence type="ECO:0000259" key="1">
    <source>
        <dbReference type="Pfam" id="PF07853"/>
    </source>
</evidence>
<sequence length="97" mass="11041">MSYKSKKKWLPIGLIFFSLIINLAFYSRLPANIAIHQGVSGTDGFLPKYLYIIFITLVSVAIYLFYKVVKRASENKNLFVAAVLFLVNIILLVLNIK</sequence>
<proteinExistence type="predicted"/>
<accession>A0A1S8LIJ2</accession>
<dbReference type="STRING" id="84029.CROST_07160"/>
<dbReference type="KEGG" id="crw:CROST_047890"/>
<name>A0A1S8LIJ2_9CLOT</name>
<keyword evidence="2" id="KW-0614">Plasmid</keyword>